<evidence type="ECO:0000313" key="3">
    <source>
        <dbReference type="Proteomes" id="UP000604046"/>
    </source>
</evidence>
<feature type="region of interest" description="Disordered" evidence="1">
    <location>
        <begin position="213"/>
        <end position="289"/>
    </location>
</feature>
<sequence>MPGVRVPVYRRYEDAAERVLDQDSSADVAMVGFPANWREAELRVCLGPVCDCDWLRLVKDHSGISVCLLQTSSSTIPALLVARLRTSHLAREGLRVVLANRKDATHEVPKALSQHQFQAEERAALHGLRSQTELNGSPCSIVRYDKESRRWLVRLDIESEDNEILVSGANLLPLWLPEQDSMPEGKVGKGNAVKGESGADVAAEAEVVEDDAIDDGPDREDAQNHGNAGEAAPTGEAVDDDQAEAAQQKTRRPAEGPAGQRTSQETIGADEESAPAAAPARSKAAPKGTVKMSHALVVTGFPLWDLQQITQYFARFGELRTILGANKNKGGKRKLLVAYCRKVNAKRSQAHVHGAEIDGHKLSAVFADDSSFANRQQ</sequence>
<protein>
    <submittedName>
        <fullName evidence="2">HXT3 protein</fullName>
    </submittedName>
</protein>
<feature type="non-terminal residue" evidence="2">
    <location>
        <position position="377"/>
    </location>
</feature>
<reference evidence="2" key="1">
    <citation type="submission" date="2021-02" db="EMBL/GenBank/DDBJ databases">
        <authorList>
            <person name="Dougan E. K."/>
            <person name="Rhodes N."/>
            <person name="Thang M."/>
            <person name="Chan C."/>
        </authorList>
    </citation>
    <scope>NUCLEOTIDE SEQUENCE</scope>
</reference>
<accession>A0A812LBC9</accession>
<dbReference type="AlphaFoldDB" id="A0A812LBC9"/>
<dbReference type="GO" id="GO:0003676">
    <property type="term" value="F:nucleic acid binding"/>
    <property type="evidence" value="ECO:0007669"/>
    <property type="project" value="InterPro"/>
</dbReference>
<proteinExistence type="predicted"/>
<name>A0A812LBC9_9DINO</name>
<evidence type="ECO:0000313" key="2">
    <source>
        <dbReference type="EMBL" id="CAE7242961.1"/>
    </source>
</evidence>
<dbReference type="Proteomes" id="UP000604046">
    <property type="component" value="Unassembled WGS sequence"/>
</dbReference>
<feature type="compositionally biased region" description="Low complexity" evidence="1">
    <location>
        <begin position="274"/>
        <end position="287"/>
    </location>
</feature>
<keyword evidence="3" id="KW-1185">Reference proteome</keyword>
<dbReference type="InterPro" id="IPR035979">
    <property type="entry name" value="RBD_domain_sf"/>
</dbReference>
<dbReference type="SUPFAM" id="SSF54928">
    <property type="entry name" value="RNA-binding domain, RBD"/>
    <property type="match status" value="1"/>
</dbReference>
<comment type="caution">
    <text evidence="2">The sequence shown here is derived from an EMBL/GenBank/DDBJ whole genome shotgun (WGS) entry which is preliminary data.</text>
</comment>
<dbReference type="EMBL" id="CAJNDS010000992">
    <property type="protein sequence ID" value="CAE7242961.1"/>
    <property type="molecule type" value="Genomic_DNA"/>
</dbReference>
<gene>
    <name evidence="2" type="primary">HXT3</name>
    <name evidence="2" type="ORF">SNAT2548_LOCUS11219</name>
</gene>
<organism evidence="2 3">
    <name type="scientific">Symbiodinium natans</name>
    <dbReference type="NCBI Taxonomy" id="878477"/>
    <lineage>
        <taxon>Eukaryota</taxon>
        <taxon>Sar</taxon>
        <taxon>Alveolata</taxon>
        <taxon>Dinophyceae</taxon>
        <taxon>Suessiales</taxon>
        <taxon>Symbiodiniaceae</taxon>
        <taxon>Symbiodinium</taxon>
    </lineage>
</organism>
<evidence type="ECO:0000256" key="1">
    <source>
        <dbReference type="SAM" id="MobiDB-lite"/>
    </source>
</evidence>
<dbReference type="OrthoDB" id="416943at2759"/>